<evidence type="ECO:0000256" key="1">
    <source>
        <dbReference type="SAM" id="MobiDB-lite"/>
    </source>
</evidence>
<feature type="region of interest" description="Disordered" evidence="1">
    <location>
        <begin position="1"/>
        <end position="47"/>
    </location>
</feature>
<proteinExistence type="predicted"/>
<evidence type="ECO:0000313" key="10">
    <source>
        <dbReference type="Proteomes" id="UP000292787"/>
    </source>
</evidence>
<dbReference type="EMBL" id="SHRR01000032">
    <property type="protein sequence ID" value="TCE83739.1"/>
    <property type="molecule type" value="Genomic_DNA"/>
</dbReference>
<dbReference type="Proteomes" id="UP000291814">
    <property type="component" value="Unassembled WGS sequence"/>
</dbReference>
<evidence type="ECO:0000313" key="9">
    <source>
        <dbReference type="Proteomes" id="UP000292692"/>
    </source>
</evidence>
<organism evidence="5 9">
    <name type="scientific">Bifidobacterium longum subsp. longum</name>
    <dbReference type="NCBI Taxonomy" id="1679"/>
    <lineage>
        <taxon>Bacteria</taxon>
        <taxon>Bacillati</taxon>
        <taxon>Actinomycetota</taxon>
        <taxon>Actinomycetes</taxon>
        <taxon>Bifidobacteriales</taxon>
        <taxon>Bifidobacteriaceae</taxon>
        <taxon>Bifidobacterium</taxon>
    </lineage>
</organism>
<evidence type="ECO:0000313" key="8">
    <source>
        <dbReference type="Proteomes" id="UP000292260"/>
    </source>
</evidence>
<dbReference type="EMBL" id="SHSV01000030">
    <property type="protein sequence ID" value="TCF43514.1"/>
    <property type="molecule type" value="Genomic_DNA"/>
</dbReference>
<reference evidence="5" key="2">
    <citation type="submission" date="2019-02" db="EMBL/GenBank/DDBJ databases">
        <authorList>
            <person name="Odamaki T."/>
        </authorList>
    </citation>
    <scope>NUCLEOTIDE SEQUENCE</scope>
    <source>
        <strain evidence="3">MCC10043</strain>
        <strain evidence="4">MCC10070</strain>
        <strain evidence="5">MCC10102</strain>
        <strain evidence="6">MCC10116</strain>
    </source>
</reference>
<dbReference type="AlphaFoldDB" id="A0A4R0SEN0"/>
<evidence type="ECO:0000313" key="7">
    <source>
        <dbReference type="Proteomes" id="UP000291814"/>
    </source>
</evidence>
<dbReference type="Proteomes" id="UP000292260">
    <property type="component" value="Unassembled WGS sequence"/>
</dbReference>
<comment type="caution">
    <text evidence="5">The sequence shown here is derived from an EMBL/GenBank/DDBJ whole genome shotgun (WGS) entry which is preliminary data.</text>
</comment>
<keyword evidence="2" id="KW-1133">Transmembrane helix</keyword>
<reference evidence="7 8" key="1">
    <citation type="journal article" date="2018" name="Sci. Rep.">
        <title>Genomic diversity and distribution of Bifidobacterium longum subsp. longum across the human lifespan.</title>
        <authorList>
            <person name="Odamaki T."/>
            <person name="Bottacini F."/>
            <person name="Kato K."/>
            <person name="Mitsuyama E."/>
            <person name="Yoshida K."/>
            <person name="Horigome A."/>
            <person name="Xiao J.Z."/>
            <person name="van Sinderen D."/>
        </authorList>
    </citation>
    <scope>NUCLEOTIDE SEQUENCE [LARGE SCALE GENOMIC DNA]</scope>
    <source>
        <strain evidence="3 8">MCC10043</strain>
        <strain evidence="4 7">MCC10070</strain>
        <strain evidence="5 9">MCC10102</strain>
        <strain evidence="6 10">MCC10116</strain>
    </source>
</reference>
<dbReference type="EMBL" id="SHQU01000041">
    <property type="protein sequence ID" value="TCE39172.1"/>
    <property type="molecule type" value="Genomic_DNA"/>
</dbReference>
<evidence type="ECO:0000313" key="6">
    <source>
        <dbReference type="EMBL" id="TCF62042.1"/>
    </source>
</evidence>
<dbReference type="EMBL" id="SHTF01000026">
    <property type="protein sequence ID" value="TCF62042.1"/>
    <property type="molecule type" value="Genomic_DNA"/>
</dbReference>
<name>A0A4R0SEN0_BIFLL</name>
<protein>
    <recommendedName>
        <fullName evidence="11">Teichoic acid transporter</fullName>
    </recommendedName>
</protein>
<feature type="transmembrane region" description="Helical" evidence="2">
    <location>
        <begin position="70"/>
        <end position="90"/>
    </location>
</feature>
<evidence type="ECO:0000313" key="5">
    <source>
        <dbReference type="EMBL" id="TCF43514.1"/>
    </source>
</evidence>
<gene>
    <name evidence="3" type="ORF">MCC10043_1923</name>
    <name evidence="4" type="ORF">MCC10070_1678</name>
    <name evidence="5" type="ORF">MCC10102_1723</name>
    <name evidence="6" type="ORF">MCC10116_2025</name>
</gene>
<feature type="transmembrane region" description="Helical" evidence="2">
    <location>
        <begin position="110"/>
        <end position="132"/>
    </location>
</feature>
<feature type="transmembrane region" description="Helical" evidence="2">
    <location>
        <begin position="180"/>
        <end position="205"/>
    </location>
</feature>
<evidence type="ECO:0000313" key="3">
    <source>
        <dbReference type="EMBL" id="TCE39172.1"/>
    </source>
</evidence>
<feature type="compositionally biased region" description="Polar residues" evidence="1">
    <location>
        <begin position="1"/>
        <end position="18"/>
    </location>
</feature>
<sequence length="227" mass="24578">MAVNSSVEKQPVDQQASGEVQAEIDTRSDGVSPMPNDVSKHNDVSKRPVASIPESTLSLADIERKRSHPALWLAYALLVIAAIVVPYWWGRAIAVNDTQWLLDNLSALEPRGAAFVAWTVTLIAVSGLGLLVVDAHRRLWGAVFVIGLAAEQLIAGLRILKIDFWYATYVVYGESSALANAANLGIISVGIGVAVFAVLWVGLLVTIKKESPLNVLTRSWASFIFFL</sequence>
<feature type="transmembrane region" description="Helical" evidence="2">
    <location>
        <begin position="139"/>
        <end position="160"/>
    </location>
</feature>
<dbReference type="Proteomes" id="UP000292692">
    <property type="component" value="Unassembled WGS sequence"/>
</dbReference>
<evidence type="ECO:0000256" key="2">
    <source>
        <dbReference type="SAM" id="Phobius"/>
    </source>
</evidence>
<keyword evidence="2" id="KW-0472">Membrane</keyword>
<accession>A0A4R0SEN0</accession>
<dbReference type="Proteomes" id="UP000292787">
    <property type="component" value="Unassembled WGS sequence"/>
</dbReference>
<keyword evidence="2" id="KW-0812">Transmembrane</keyword>
<evidence type="ECO:0000313" key="4">
    <source>
        <dbReference type="EMBL" id="TCE83739.1"/>
    </source>
</evidence>
<evidence type="ECO:0008006" key="11">
    <source>
        <dbReference type="Google" id="ProtNLM"/>
    </source>
</evidence>